<keyword evidence="4" id="KW-0378">Hydrolase</keyword>
<dbReference type="PANTHER" id="PTHR43731:SF14">
    <property type="entry name" value="PRESENILIN-ASSOCIATED RHOMBOID-LIKE PROTEIN, MITOCHONDRIAL"/>
    <property type="match status" value="1"/>
</dbReference>
<feature type="transmembrane region" description="Helical" evidence="7">
    <location>
        <begin position="73"/>
        <end position="92"/>
    </location>
</feature>
<dbReference type="GO" id="GO:0006508">
    <property type="term" value="P:proteolysis"/>
    <property type="evidence" value="ECO:0007669"/>
    <property type="project" value="UniProtKB-KW"/>
</dbReference>
<dbReference type="InterPro" id="IPR035952">
    <property type="entry name" value="Rhomboid-like_sf"/>
</dbReference>
<dbReference type="EMBL" id="VIWY01000001">
    <property type="protein sequence ID" value="TWG26340.1"/>
    <property type="molecule type" value="Genomic_DNA"/>
</dbReference>
<protein>
    <submittedName>
        <fullName evidence="9">Membrane associated rhomboid family serine protease</fullName>
    </submittedName>
</protein>
<keyword evidence="3 7" id="KW-0812">Transmembrane</keyword>
<accession>A0A561WR42</accession>
<evidence type="ECO:0000256" key="6">
    <source>
        <dbReference type="ARBA" id="ARBA00023136"/>
    </source>
</evidence>
<dbReference type="AlphaFoldDB" id="A0A561WR42"/>
<reference evidence="9 10" key="1">
    <citation type="submission" date="2019-06" db="EMBL/GenBank/DDBJ databases">
        <title>Sequencing the genomes of 1000 actinobacteria strains.</title>
        <authorList>
            <person name="Klenk H.-P."/>
        </authorList>
    </citation>
    <scope>NUCLEOTIDE SEQUENCE [LARGE SCALE GENOMIC DNA]</scope>
    <source>
        <strain evidence="9 10">DSM 43866</strain>
    </source>
</reference>
<evidence type="ECO:0000256" key="7">
    <source>
        <dbReference type="SAM" id="Phobius"/>
    </source>
</evidence>
<comment type="subcellular location">
    <subcellularLocation>
        <location evidence="1">Membrane</location>
        <topology evidence="1">Multi-pass membrane protein</topology>
    </subcellularLocation>
</comment>
<evidence type="ECO:0000256" key="5">
    <source>
        <dbReference type="ARBA" id="ARBA00022989"/>
    </source>
</evidence>
<sequence>MSEAPSTAPVCYRHPSRETLLRCSRCDRSICTSCMNDAAVGFQCPDCVKDGRRSQRQALTAFGGSVAAGRAGYAVKTIIGLNIAVMALSAVLGGPRALAGAGGIFNVLGASTPVTDAGEVIGRVLYTDGTVHGIAEGEWYRLVTAMFLHYGLVHLLLNMSLLLQLGTYLESRLGPARFVALYLLSGLGGNVAAYALQPPAQAAAGASTATFGLVIAMIIVNRRLSLDTSTLVPLLVTNLIFTFGVPGISIEGHLGGLAAGAAAAFVLAYAKLPHRTAKQIAGCALLFAVLIAAAVARTVQLLT</sequence>
<dbReference type="OrthoDB" id="9807874at2"/>
<evidence type="ECO:0000256" key="2">
    <source>
        <dbReference type="ARBA" id="ARBA00009045"/>
    </source>
</evidence>
<comment type="caution">
    <text evidence="9">The sequence shown here is derived from an EMBL/GenBank/DDBJ whole genome shotgun (WGS) entry which is preliminary data.</text>
</comment>
<keyword evidence="9" id="KW-0645">Protease</keyword>
<dbReference type="Pfam" id="PF01694">
    <property type="entry name" value="Rhomboid"/>
    <property type="match status" value="1"/>
</dbReference>
<feature type="transmembrane region" description="Helical" evidence="7">
    <location>
        <begin position="284"/>
        <end position="302"/>
    </location>
</feature>
<comment type="similarity">
    <text evidence="2">Belongs to the peptidase S54 family.</text>
</comment>
<evidence type="ECO:0000256" key="3">
    <source>
        <dbReference type="ARBA" id="ARBA00022692"/>
    </source>
</evidence>
<feature type="transmembrane region" description="Helical" evidence="7">
    <location>
        <begin position="147"/>
        <end position="166"/>
    </location>
</feature>
<dbReference type="InterPro" id="IPR022764">
    <property type="entry name" value="Peptidase_S54_rhomboid_dom"/>
</dbReference>
<dbReference type="InterPro" id="IPR050925">
    <property type="entry name" value="Rhomboid_protease_S54"/>
</dbReference>
<dbReference type="Gene3D" id="1.20.1540.10">
    <property type="entry name" value="Rhomboid-like"/>
    <property type="match status" value="1"/>
</dbReference>
<keyword evidence="6 7" id="KW-0472">Membrane</keyword>
<keyword evidence="5 7" id="KW-1133">Transmembrane helix</keyword>
<feature type="transmembrane region" description="Helical" evidence="7">
    <location>
        <begin position="231"/>
        <end position="248"/>
    </location>
</feature>
<feature type="transmembrane region" description="Helical" evidence="7">
    <location>
        <begin position="202"/>
        <end position="219"/>
    </location>
</feature>
<dbReference type="PANTHER" id="PTHR43731">
    <property type="entry name" value="RHOMBOID PROTEASE"/>
    <property type="match status" value="1"/>
</dbReference>
<evidence type="ECO:0000259" key="8">
    <source>
        <dbReference type="Pfam" id="PF01694"/>
    </source>
</evidence>
<dbReference type="SUPFAM" id="SSF144091">
    <property type="entry name" value="Rhomboid-like"/>
    <property type="match status" value="1"/>
</dbReference>
<dbReference type="GO" id="GO:0016020">
    <property type="term" value="C:membrane"/>
    <property type="evidence" value="ECO:0007669"/>
    <property type="project" value="UniProtKB-SubCell"/>
</dbReference>
<evidence type="ECO:0000256" key="1">
    <source>
        <dbReference type="ARBA" id="ARBA00004141"/>
    </source>
</evidence>
<dbReference type="RefSeq" id="WP_122981732.1">
    <property type="nucleotide sequence ID" value="NZ_BOMX01000029.1"/>
</dbReference>
<proteinExistence type="inferred from homology"/>
<evidence type="ECO:0000313" key="10">
    <source>
        <dbReference type="Proteomes" id="UP000320239"/>
    </source>
</evidence>
<dbReference type="GO" id="GO:0004252">
    <property type="term" value="F:serine-type endopeptidase activity"/>
    <property type="evidence" value="ECO:0007669"/>
    <property type="project" value="InterPro"/>
</dbReference>
<dbReference type="Proteomes" id="UP000320239">
    <property type="component" value="Unassembled WGS sequence"/>
</dbReference>
<organism evidence="9 10">
    <name type="scientific">Actinoplanes teichomyceticus</name>
    <dbReference type="NCBI Taxonomy" id="1867"/>
    <lineage>
        <taxon>Bacteria</taxon>
        <taxon>Bacillati</taxon>
        <taxon>Actinomycetota</taxon>
        <taxon>Actinomycetes</taxon>
        <taxon>Micromonosporales</taxon>
        <taxon>Micromonosporaceae</taxon>
        <taxon>Actinoplanes</taxon>
    </lineage>
</organism>
<evidence type="ECO:0000313" key="9">
    <source>
        <dbReference type="EMBL" id="TWG26340.1"/>
    </source>
</evidence>
<keyword evidence="10" id="KW-1185">Reference proteome</keyword>
<feature type="domain" description="Peptidase S54 rhomboid" evidence="8">
    <location>
        <begin position="137"/>
        <end position="268"/>
    </location>
</feature>
<evidence type="ECO:0000256" key="4">
    <source>
        <dbReference type="ARBA" id="ARBA00022801"/>
    </source>
</evidence>
<feature type="transmembrane region" description="Helical" evidence="7">
    <location>
        <begin position="254"/>
        <end position="272"/>
    </location>
</feature>
<name>A0A561WR42_ACTTI</name>
<feature type="transmembrane region" description="Helical" evidence="7">
    <location>
        <begin position="178"/>
        <end position="196"/>
    </location>
</feature>
<gene>
    <name evidence="9" type="ORF">FHX34_1011324</name>
</gene>